<evidence type="ECO:0000256" key="3">
    <source>
        <dbReference type="ARBA" id="ARBA00022553"/>
    </source>
</evidence>
<evidence type="ECO:0000256" key="1">
    <source>
        <dbReference type="ARBA" id="ARBA00004496"/>
    </source>
</evidence>
<sequence>MLNVLLVDDEKIIRDGLCAVIDWEHYGCQICGTAVDGKDGIQKIRTYQPDVVFVDIRMPGLNGIDMVKQAQAEGFTCKFVVLSGYSHFSYAQQSIRLGVTSYLLKPVDEDELIPLLETLHKQCAKENNMHSQLRQYERISETTKWRSVLTGHDRQRKQEWLLPYNDQTFFIGSMIGSHMLDVEKIRDQLQHEKQKELKMVEIGHVIYLIFIQYDRKDVRKTLEKLVRDGYTSVDRHTQVQLIDHPVSLDELPKTVRQLQQLQQLTFLYRDLVILTQHDVVNKEVINDWHEKTWIQIVLRAIEFGDPAHLKEALQELETYIQAKQFHATRIRADLIHLIKIVNQNLAEDHDITSTQTDHWSDQICQVESLQAALSVMSDHFTSLMDQVNGYACQGDHTIEKILAFVDQYYDRDLNVKILADLFNYNPSYLGKKFKKHTGDYFHHYLDHVRLEKAKQLLEQDQLMVYQVAEKVGYRNIDYFYRKFKKAVGISPKAYQKKAAMNERSLRCDKEGYEWSNW</sequence>
<feature type="modified residue" description="4-aspartylphosphate" evidence="8">
    <location>
        <position position="55"/>
    </location>
</feature>
<evidence type="ECO:0000256" key="5">
    <source>
        <dbReference type="ARBA" id="ARBA00023015"/>
    </source>
</evidence>
<dbReference type="GO" id="GO:0000160">
    <property type="term" value="P:phosphorelay signal transduction system"/>
    <property type="evidence" value="ECO:0007669"/>
    <property type="project" value="UniProtKB-KW"/>
</dbReference>
<evidence type="ECO:0000256" key="6">
    <source>
        <dbReference type="ARBA" id="ARBA00023125"/>
    </source>
</evidence>
<dbReference type="PANTHER" id="PTHR42713:SF3">
    <property type="entry name" value="TRANSCRIPTIONAL REGULATORY PROTEIN HPTR"/>
    <property type="match status" value="1"/>
</dbReference>
<dbReference type="PANTHER" id="PTHR42713">
    <property type="entry name" value="HISTIDINE KINASE-RELATED"/>
    <property type="match status" value="1"/>
</dbReference>
<gene>
    <name evidence="11" type="ORF">J416_03216</name>
</gene>
<evidence type="ECO:0000256" key="8">
    <source>
        <dbReference type="PROSITE-ProRule" id="PRU00169"/>
    </source>
</evidence>
<feature type="domain" description="Response regulatory" evidence="10">
    <location>
        <begin position="3"/>
        <end position="120"/>
    </location>
</feature>
<evidence type="ECO:0000256" key="2">
    <source>
        <dbReference type="ARBA" id="ARBA00022490"/>
    </source>
</evidence>
<dbReference type="GO" id="GO:0043565">
    <property type="term" value="F:sequence-specific DNA binding"/>
    <property type="evidence" value="ECO:0007669"/>
    <property type="project" value="InterPro"/>
</dbReference>
<dbReference type="InterPro" id="IPR018060">
    <property type="entry name" value="HTH_AraC"/>
</dbReference>
<dbReference type="AlphaFoldDB" id="N4WXM4"/>
<dbReference type="InterPro" id="IPR011006">
    <property type="entry name" value="CheY-like_superfamily"/>
</dbReference>
<evidence type="ECO:0000256" key="4">
    <source>
        <dbReference type="ARBA" id="ARBA00023012"/>
    </source>
</evidence>
<protein>
    <submittedName>
        <fullName evidence="11">Two-component system response regulator</fullName>
    </submittedName>
</protein>
<dbReference type="STRING" id="1308866.J416_03216"/>
<comment type="caution">
    <text evidence="11">The sequence shown here is derived from an EMBL/GenBank/DDBJ whole genome shotgun (WGS) entry which is preliminary data.</text>
</comment>
<reference evidence="11 12" key="1">
    <citation type="submission" date="2013-03" db="EMBL/GenBank/DDBJ databases">
        <title>Draft genome sequence of Gracibacillus halophilus YIM-C55.5, a moderately halophilic and thermophilic organism from the Xiaochaidamu salt lake.</title>
        <authorList>
            <person name="Sugumar T."/>
            <person name="Polireddy D.R."/>
            <person name="Antony A."/>
            <person name="Madhava Y.R."/>
            <person name="Sivakumar N."/>
        </authorList>
    </citation>
    <scope>NUCLEOTIDE SEQUENCE [LARGE SCALE GENOMIC DNA]</scope>
    <source>
        <strain evidence="11 12">YIM-C55.5</strain>
    </source>
</reference>
<keyword evidence="2" id="KW-0963">Cytoplasm</keyword>
<dbReference type="Pfam" id="PF12833">
    <property type="entry name" value="HTH_18"/>
    <property type="match status" value="1"/>
</dbReference>
<dbReference type="EMBL" id="APML01000013">
    <property type="protein sequence ID" value="ENH97841.1"/>
    <property type="molecule type" value="Genomic_DNA"/>
</dbReference>
<dbReference type="GO" id="GO:0003700">
    <property type="term" value="F:DNA-binding transcription factor activity"/>
    <property type="evidence" value="ECO:0007669"/>
    <property type="project" value="InterPro"/>
</dbReference>
<dbReference type="PRINTS" id="PR00032">
    <property type="entry name" value="HTHARAC"/>
</dbReference>
<dbReference type="InterPro" id="IPR020449">
    <property type="entry name" value="Tscrpt_reg_AraC-type_HTH"/>
</dbReference>
<dbReference type="SUPFAM" id="SSF46689">
    <property type="entry name" value="Homeodomain-like"/>
    <property type="match status" value="2"/>
</dbReference>
<comment type="subcellular location">
    <subcellularLocation>
        <location evidence="1">Cytoplasm</location>
    </subcellularLocation>
</comment>
<dbReference type="SMART" id="SM00448">
    <property type="entry name" value="REC"/>
    <property type="match status" value="1"/>
</dbReference>
<dbReference type="Proteomes" id="UP000012283">
    <property type="component" value="Unassembled WGS sequence"/>
</dbReference>
<dbReference type="Gene3D" id="3.40.50.2300">
    <property type="match status" value="1"/>
</dbReference>
<dbReference type="InterPro" id="IPR051552">
    <property type="entry name" value="HptR"/>
</dbReference>
<evidence type="ECO:0000259" key="9">
    <source>
        <dbReference type="PROSITE" id="PS01124"/>
    </source>
</evidence>
<dbReference type="GO" id="GO:0005737">
    <property type="term" value="C:cytoplasm"/>
    <property type="evidence" value="ECO:0007669"/>
    <property type="project" value="UniProtKB-SubCell"/>
</dbReference>
<evidence type="ECO:0000256" key="7">
    <source>
        <dbReference type="ARBA" id="ARBA00023163"/>
    </source>
</evidence>
<dbReference type="SMART" id="SM00342">
    <property type="entry name" value="HTH_ARAC"/>
    <property type="match status" value="1"/>
</dbReference>
<dbReference type="Gene3D" id="1.10.10.60">
    <property type="entry name" value="Homeodomain-like"/>
    <property type="match status" value="2"/>
</dbReference>
<evidence type="ECO:0000313" key="11">
    <source>
        <dbReference type="EMBL" id="ENH97841.1"/>
    </source>
</evidence>
<proteinExistence type="predicted"/>
<name>N4WXM4_9BACI</name>
<dbReference type="RefSeq" id="WP_003464491.1">
    <property type="nucleotide sequence ID" value="NZ_APML01000013.1"/>
</dbReference>
<organism evidence="11 12">
    <name type="scientific">Gracilibacillus halophilus YIM-C55.5</name>
    <dbReference type="NCBI Taxonomy" id="1308866"/>
    <lineage>
        <taxon>Bacteria</taxon>
        <taxon>Bacillati</taxon>
        <taxon>Bacillota</taxon>
        <taxon>Bacilli</taxon>
        <taxon>Bacillales</taxon>
        <taxon>Bacillaceae</taxon>
        <taxon>Gracilibacillus</taxon>
    </lineage>
</organism>
<dbReference type="SUPFAM" id="SSF52172">
    <property type="entry name" value="CheY-like"/>
    <property type="match status" value="1"/>
</dbReference>
<dbReference type="eggNOG" id="COG4753">
    <property type="taxonomic scope" value="Bacteria"/>
</dbReference>
<keyword evidence="7" id="KW-0804">Transcription</keyword>
<dbReference type="PROSITE" id="PS00041">
    <property type="entry name" value="HTH_ARAC_FAMILY_1"/>
    <property type="match status" value="1"/>
</dbReference>
<evidence type="ECO:0000313" key="12">
    <source>
        <dbReference type="Proteomes" id="UP000012283"/>
    </source>
</evidence>
<dbReference type="PROSITE" id="PS50110">
    <property type="entry name" value="RESPONSE_REGULATORY"/>
    <property type="match status" value="1"/>
</dbReference>
<evidence type="ECO:0000259" key="10">
    <source>
        <dbReference type="PROSITE" id="PS50110"/>
    </source>
</evidence>
<dbReference type="InterPro" id="IPR009057">
    <property type="entry name" value="Homeodomain-like_sf"/>
</dbReference>
<dbReference type="OrthoDB" id="342399at2"/>
<keyword evidence="3 8" id="KW-0597">Phosphoprotein</keyword>
<feature type="domain" description="HTH araC/xylS-type" evidence="9">
    <location>
        <begin position="399"/>
        <end position="497"/>
    </location>
</feature>
<dbReference type="CDD" id="cd17536">
    <property type="entry name" value="REC_YesN-like"/>
    <property type="match status" value="1"/>
</dbReference>
<keyword evidence="5" id="KW-0805">Transcription regulation</keyword>
<accession>N4WXM4</accession>
<dbReference type="Pfam" id="PF00072">
    <property type="entry name" value="Response_reg"/>
    <property type="match status" value="1"/>
</dbReference>
<dbReference type="PROSITE" id="PS01124">
    <property type="entry name" value="HTH_ARAC_FAMILY_2"/>
    <property type="match status" value="1"/>
</dbReference>
<keyword evidence="6" id="KW-0238">DNA-binding</keyword>
<keyword evidence="12" id="KW-1185">Reference proteome</keyword>
<keyword evidence="4" id="KW-0902">Two-component regulatory system</keyword>
<dbReference type="eggNOG" id="COG2207">
    <property type="taxonomic scope" value="Bacteria"/>
</dbReference>
<dbReference type="InterPro" id="IPR001789">
    <property type="entry name" value="Sig_transdc_resp-reg_receiver"/>
</dbReference>
<dbReference type="PATRIC" id="fig|1308866.3.peg.652"/>
<dbReference type="InterPro" id="IPR018062">
    <property type="entry name" value="HTH_AraC-typ_CS"/>
</dbReference>